<gene>
    <name evidence="2" type="ORF">Gotri_005892</name>
</gene>
<feature type="domain" description="RNase H type-1" evidence="1">
    <location>
        <begin position="76"/>
        <end position="168"/>
    </location>
</feature>
<dbReference type="InterPro" id="IPR002156">
    <property type="entry name" value="RNaseH_domain"/>
</dbReference>
<evidence type="ECO:0000259" key="1">
    <source>
        <dbReference type="Pfam" id="PF13456"/>
    </source>
</evidence>
<dbReference type="Proteomes" id="UP000593568">
    <property type="component" value="Unassembled WGS sequence"/>
</dbReference>
<accession>A0A7J9EY33</accession>
<dbReference type="GO" id="GO:0003676">
    <property type="term" value="F:nucleic acid binding"/>
    <property type="evidence" value="ECO:0007669"/>
    <property type="project" value="InterPro"/>
</dbReference>
<dbReference type="PANTHER" id="PTHR47723">
    <property type="entry name" value="OS05G0353850 PROTEIN"/>
    <property type="match status" value="1"/>
</dbReference>
<keyword evidence="3" id="KW-1185">Reference proteome</keyword>
<dbReference type="InterPro" id="IPR036397">
    <property type="entry name" value="RNaseH_sf"/>
</dbReference>
<dbReference type="Gene3D" id="3.30.420.10">
    <property type="entry name" value="Ribonuclease H-like superfamily/Ribonuclease H"/>
    <property type="match status" value="1"/>
</dbReference>
<dbReference type="AlphaFoldDB" id="A0A7J9EY33"/>
<name>A0A7J9EY33_9ROSI</name>
<dbReference type="EMBL" id="JABEZW010000010">
    <property type="protein sequence ID" value="MBA0777946.1"/>
    <property type="molecule type" value="Genomic_DNA"/>
</dbReference>
<organism evidence="2 3">
    <name type="scientific">Gossypium trilobum</name>
    <dbReference type="NCBI Taxonomy" id="34281"/>
    <lineage>
        <taxon>Eukaryota</taxon>
        <taxon>Viridiplantae</taxon>
        <taxon>Streptophyta</taxon>
        <taxon>Embryophyta</taxon>
        <taxon>Tracheophyta</taxon>
        <taxon>Spermatophyta</taxon>
        <taxon>Magnoliopsida</taxon>
        <taxon>eudicotyledons</taxon>
        <taxon>Gunneridae</taxon>
        <taxon>Pentapetalae</taxon>
        <taxon>rosids</taxon>
        <taxon>malvids</taxon>
        <taxon>Malvales</taxon>
        <taxon>Malvaceae</taxon>
        <taxon>Malvoideae</taxon>
        <taxon>Gossypium</taxon>
    </lineage>
</organism>
<evidence type="ECO:0000313" key="3">
    <source>
        <dbReference type="Proteomes" id="UP000593568"/>
    </source>
</evidence>
<feature type="non-terminal residue" evidence="2">
    <location>
        <position position="170"/>
    </location>
</feature>
<dbReference type="SUPFAM" id="SSF53098">
    <property type="entry name" value="Ribonuclease H-like"/>
    <property type="match status" value="1"/>
</dbReference>
<proteinExistence type="predicted"/>
<reference evidence="2 3" key="1">
    <citation type="journal article" date="2019" name="Genome Biol. Evol.">
        <title>Insights into the evolution of the New World diploid cottons (Gossypium, subgenus Houzingenia) based on genome sequencing.</title>
        <authorList>
            <person name="Grover C.E."/>
            <person name="Arick M.A. 2nd"/>
            <person name="Thrash A."/>
            <person name="Conover J.L."/>
            <person name="Sanders W.S."/>
            <person name="Peterson D.G."/>
            <person name="Frelichowski J.E."/>
            <person name="Scheffler J.A."/>
            <person name="Scheffler B.E."/>
            <person name="Wendel J.F."/>
        </authorList>
    </citation>
    <scope>NUCLEOTIDE SEQUENCE [LARGE SCALE GENOMIC DNA]</scope>
    <source>
        <strain evidence="2">8</strain>
        <tissue evidence="2">Leaf</tissue>
    </source>
</reference>
<dbReference type="CDD" id="cd06222">
    <property type="entry name" value="RNase_H_like"/>
    <property type="match status" value="1"/>
</dbReference>
<dbReference type="InterPro" id="IPR012337">
    <property type="entry name" value="RNaseH-like_sf"/>
</dbReference>
<dbReference type="Pfam" id="PF13456">
    <property type="entry name" value="RVT_3"/>
    <property type="match status" value="1"/>
</dbReference>
<dbReference type="InterPro" id="IPR044730">
    <property type="entry name" value="RNase_H-like_dom_plant"/>
</dbReference>
<dbReference type="InterPro" id="IPR053151">
    <property type="entry name" value="RNase_H-like"/>
</dbReference>
<dbReference type="PANTHER" id="PTHR47723:SF19">
    <property type="entry name" value="POLYNUCLEOTIDYL TRANSFERASE, RIBONUCLEASE H-LIKE SUPERFAMILY PROTEIN"/>
    <property type="match status" value="1"/>
</dbReference>
<dbReference type="GO" id="GO:0004523">
    <property type="term" value="F:RNA-DNA hybrid ribonuclease activity"/>
    <property type="evidence" value="ECO:0007669"/>
    <property type="project" value="InterPro"/>
</dbReference>
<sequence>MCWDIQETFIHTLCDCSVAAKVCEKVIPLNYLSHFFNLDHLDWVITNLNGDFGGDDAMRDSLVKWHSPSSGWVKVNVDGSFNMNGHCLMVGGVVRGSAGNWLEGFKEYIGRGFALNSKLWAILTGFEVARLQNYSKIIVESECLDAIEMILGNSMNTPLMTLIRQIMKAK</sequence>
<comment type="caution">
    <text evidence="2">The sequence shown here is derived from an EMBL/GenBank/DDBJ whole genome shotgun (WGS) entry which is preliminary data.</text>
</comment>
<protein>
    <recommendedName>
        <fullName evidence="1">RNase H type-1 domain-containing protein</fullName>
    </recommendedName>
</protein>
<evidence type="ECO:0000313" key="2">
    <source>
        <dbReference type="EMBL" id="MBA0777946.1"/>
    </source>
</evidence>